<feature type="region of interest" description="Disordered" evidence="1">
    <location>
        <begin position="502"/>
        <end position="525"/>
    </location>
</feature>
<organism evidence="3 4">
    <name type="scientific">Ensete ventricosum</name>
    <name type="common">Abyssinian banana</name>
    <name type="synonym">Musa ensete</name>
    <dbReference type="NCBI Taxonomy" id="4639"/>
    <lineage>
        <taxon>Eukaryota</taxon>
        <taxon>Viridiplantae</taxon>
        <taxon>Streptophyta</taxon>
        <taxon>Embryophyta</taxon>
        <taxon>Tracheophyta</taxon>
        <taxon>Spermatophyta</taxon>
        <taxon>Magnoliopsida</taxon>
        <taxon>Liliopsida</taxon>
        <taxon>Zingiberales</taxon>
        <taxon>Musaceae</taxon>
        <taxon>Ensete</taxon>
    </lineage>
</organism>
<feature type="transmembrane region" description="Helical" evidence="2">
    <location>
        <begin position="50"/>
        <end position="67"/>
    </location>
</feature>
<comment type="caution">
    <text evidence="3">The sequence shown here is derived from an EMBL/GenBank/DDBJ whole genome shotgun (WGS) entry which is preliminary data.</text>
</comment>
<reference evidence="3 4" key="1">
    <citation type="journal article" date="2014" name="Agronomy (Basel)">
        <title>A Draft Genome Sequence for Ensete ventricosum, the Drought-Tolerant Tree Against Hunger.</title>
        <authorList>
            <person name="Harrison J."/>
            <person name="Moore K.A."/>
            <person name="Paszkiewicz K."/>
            <person name="Jones T."/>
            <person name="Grant M."/>
            <person name="Ambacheew D."/>
            <person name="Muzemil S."/>
            <person name="Studholme D.J."/>
        </authorList>
    </citation>
    <scope>NUCLEOTIDE SEQUENCE [LARGE SCALE GENOMIC DNA]</scope>
</reference>
<evidence type="ECO:0000256" key="2">
    <source>
        <dbReference type="SAM" id="Phobius"/>
    </source>
</evidence>
<evidence type="ECO:0008006" key="5">
    <source>
        <dbReference type="Google" id="ProtNLM"/>
    </source>
</evidence>
<keyword evidence="2" id="KW-0812">Transmembrane</keyword>
<evidence type="ECO:0000313" key="3">
    <source>
        <dbReference type="EMBL" id="RRT52918.1"/>
    </source>
</evidence>
<protein>
    <recommendedName>
        <fullName evidence="5">Glycosyltransferase family 61 protein</fullName>
    </recommendedName>
</protein>
<dbReference type="InterPro" id="IPR007657">
    <property type="entry name" value="Glycosyltransferase_61"/>
</dbReference>
<name>A0A426YMH4_ENSVE</name>
<accession>A0A426YMH4</accession>
<dbReference type="PANTHER" id="PTHR20961">
    <property type="entry name" value="GLYCOSYLTRANSFERASE"/>
    <property type="match status" value="1"/>
</dbReference>
<dbReference type="Proteomes" id="UP000287651">
    <property type="component" value="Unassembled WGS sequence"/>
</dbReference>
<keyword evidence="2" id="KW-1133">Transmembrane helix</keyword>
<evidence type="ECO:0000256" key="1">
    <source>
        <dbReference type="SAM" id="MobiDB-lite"/>
    </source>
</evidence>
<dbReference type="GO" id="GO:0016757">
    <property type="term" value="F:glycosyltransferase activity"/>
    <property type="evidence" value="ECO:0007669"/>
    <property type="project" value="InterPro"/>
</dbReference>
<dbReference type="EMBL" id="AMZH03011411">
    <property type="protein sequence ID" value="RRT52918.1"/>
    <property type="molecule type" value="Genomic_DNA"/>
</dbReference>
<sequence>MTPTVAHDTNGSPQSISTFSYVGSIMEQSSKSFTIPRCIPFLSRSHNSSVYFITTFATLVVLVLLQIEVLTSSVSTCSLSWPFFDQALHRDESSIHTELGRARSMLRDSVTFLPLKDLRFAKEPMSGHTWFMSSMNDTFEGDETQHLYFPSEASKGRLLCLSARDTSDGTKNSYALAWPEALPHDATLFPGLTFVSDTYYDHGNLWHGTSAILPFVSWHQRKECAVPDRWVLFHWGELRTSMGAWVHNLTNAAIGEVRIEDLRGHGGAGPACFEKAVVYRHNEGAMKKQRRRAVYDMMRCKARAYCGVTRATMDPKAIRMTLLLRLGSRSFKNESTVIRIFEKECAKVGGCVVKVAWGNNMTFCDQVRLNRSPPSPSSHHLRLRHPSSMQVKLMSETDILVSPHGCQLTNLFLLDKNSSVMEFYPKGWQELAGVGQYIYGWMANWAGMQHKGSWRDPHGEECPHADKLACFLFYKDAQIGHDEAHFAGWAAKVLGEVKETKSSEASSGSRHTDLAGSSIPCPCDM</sequence>
<keyword evidence="2" id="KW-0472">Membrane</keyword>
<dbReference type="PANTHER" id="PTHR20961:SF38">
    <property type="entry name" value="PROTEIN O-LINKED-MANNOSE BETA-1,4-N-ACETYLGLUCOSAMINYLTRANSFERASE 2"/>
    <property type="match status" value="1"/>
</dbReference>
<gene>
    <name evidence="3" type="ORF">B296_00033104</name>
</gene>
<dbReference type="AlphaFoldDB" id="A0A426YMH4"/>
<proteinExistence type="predicted"/>
<evidence type="ECO:0000313" key="4">
    <source>
        <dbReference type="Proteomes" id="UP000287651"/>
    </source>
</evidence>